<dbReference type="Proteomes" id="UP000824120">
    <property type="component" value="Chromosome 7"/>
</dbReference>
<evidence type="ECO:0000313" key="3">
    <source>
        <dbReference type="Proteomes" id="UP000824120"/>
    </source>
</evidence>
<sequence length="176" mass="19558">MIIPIRITHSVKRALDEGLITFYTNKSRSLKLMFIHPTDPIEISDEPDELTRAKKGKGLSSSSHTGDELQGKMKSDKFGVELSDDTEVTLDVRTSGFVYLSNALFSIVRLQCLLHLGEVNAPLQRLWASLAAKDAEIIALRASHLVAINQLHISYGLEHSGLEKENARQKVDHALD</sequence>
<name>A0A9J5Y6H0_SOLCO</name>
<proteinExistence type="predicted"/>
<dbReference type="AlphaFoldDB" id="A0A9J5Y6H0"/>
<protein>
    <submittedName>
        <fullName evidence="2">Uncharacterized protein</fullName>
    </submittedName>
</protein>
<reference evidence="2 3" key="1">
    <citation type="submission" date="2020-09" db="EMBL/GenBank/DDBJ databases">
        <title>De no assembly of potato wild relative species, Solanum commersonii.</title>
        <authorList>
            <person name="Cho K."/>
        </authorList>
    </citation>
    <scope>NUCLEOTIDE SEQUENCE [LARGE SCALE GENOMIC DNA]</scope>
    <source>
        <strain evidence="2">LZ3.2</strain>
        <tissue evidence="2">Leaf</tissue>
    </source>
</reference>
<dbReference type="EMBL" id="JACXVP010000007">
    <property type="protein sequence ID" value="KAG5594646.1"/>
    <property type="molecule type" value="Genomic_DNA"/>
</dbReference>
<evidence type="ECO:0000256" key="1">
    <source>
        <dbReference type="SAM" id="MobiDB-lite"/>
    </source>
</evidence>
<keyword evidence="3" id="KW-1185">Reference proteome</keyword>
<feature type="region of interest" description="Disordered" evidence="1">
    <location>
        <begin position="45"/>
        <end position="71"/>
    </location>
</feature>
<gene>
    <name evidence="2" type="ORF">H5410_035878</name>
</gene>
<dbReference type="OrthoDB" id="10524268at2759"/>
<organism evidence="2 3">
    <name type="scientific">Solanum commersonii</name>
    <name type="common">Commerson's wild potato</name>
    <name type="synonym">Commerson's nightshade</name>
    <dbReference type="NCBI Taxonomy" id="4109"/>
    <lineage>
        <taxon>Eukaryota</taxon>
        <taxon>Viridiplantae</taxon>
        <taxon>Streptophyta</taxon>
        <taxon>Embryophyta</taxon>
        <taxon>Tracheophyta</taxon>
        <taxon>Spermatophyta</taxon>
        <taxon>Magnoliopsida</taxon>
        <taxon>eudicotyledons</taxon>
        <taxon>Gunneridae</taxon>
        <taxon>Pentapetalae</taxon>
        <taxon>asterids</taxon>
        <taxon>lamiids</taxon>
        <taxon>Solanales</taxon>
        <taxon>Solanaceae</taxon>
        <taxon>Solanoideae</taxon>
        <taxon>Solaneae</taxon>
        <taxon>Solanum</taxon>
    </lineage>
</organism>
<accession>A0A9J5Y6H0</accession>
<evidence type="ECO:0000313" key="2">
    <source>
        <dbReference type="EMBL" id="KAG5594646.1"/>
    </source>
</evidence>
<comment type="caution">
    <text evidence="2">The sequence shown here is derived from an EMBL/GenBank/DDBJ whole genome shotgun (WGS) entry which is preliminary data.</text>
</comment>